<dbReference type="PRINTS" id="PR00069">
    <property type="entry name" value="ALDKETRDTASE"/>
</dbReference>
<evidence type="ECO:0000256" key="3">
    <source>
        <dbReference type="ARBA" id="ARBA00023002"/>
    </source>
</evidence>
<dbReference type="PANTHER" id="PTHR43827">
    <property type="entry name" value="2,5-DIKETO-D-GLUCONIC ACID REDUCTASE"/>
    <property type="match status" value="1"/>
</dbReference>
<evidence type="ECO:0000313" key="7">
    <source>
        <dbReference type="Proteomes" id="UP000319478"/>
    </source>
</evidence>
<name>A0ABQ0SIT8_NOVHA</name>
<keyword evidence="3" id="KW-0560">Oxidoreductase</keyword>
<dbReference type="RefSeq" id="WP_003618578.1">
    <property type="nucleotide sequence ID" value="NZ_BJNN01000176.1"/>
</dbReference>
<comment type="caution">
    <text evidence="6">The sequence shown here is derived from an EMBL/GenBank/DDBJ whole genome shotgun (WGS) entry which is preliminary data.</text>
</comment>
<dbReference type="InterPro" id="IPR018170">
    <property type="entry name" value="Aldo/ket_reductase_CS"/>
</dbReference>
<dbReference type="SUPFAM" id="SSF51430">
    <property type="entry name" value="NAD(P)-linked oxidoreductase"/>
    <property type="match status" value="1"/>
</dbReference>
<evidence type="ECO:0000256" key="2">
    <source>
        <dbReference type="ARBA" id="ARBA00022857"/>
    </source>
</evidence>
<evidence type="ECO:0000256" key="1">
    <source>
        <dbReference type="ARBA" id="ARBA00007905"/>
    </source>
</evidence>
<evidence type="ECO:0000313" key="6">
    <source>
        <dbReference type="EMBL" id="GEC65173.1"/>
    </source>
</evidence>
<dbReference type="Gene3D" id="3.20.20.100">
    <property type="entry name" value="NADP-dependent oxidoreductase domain"/>
    <property type="match status" value="1"/>
</dbReference>
<dbReference type="EMBL" id="BJNN01000176">
    <property type="protein sequence ID" value="GEC65173.1"/>
    <property type="molecule type" value="Genomic_DNA"/>
</dbReference>
<sequence>MDTGPRLRLNNGVEMPALGLGLFLAPADETTGAVVTAINDGYRLIDTAAGYLNERAVGEGIRRSGINRSEMFVTTKLWVTDYGYDEALRAFDLSLDRLGLDYLDLYLLHWPTPEQFDKTLAAYHAAEKLLTEGRVRAIGVCNFVPSRLETLISQTDVVPAINQVELHPFYNQRETREADARDGIITQSWAPIGGIFTRLQSLGREVSGHPLEHPVVLELARKYGKTAAQIIIRWHLDHGLSVIPKSVKPSRIAENIGVFDFQLTNEDVARIDELDKGMRAGPDPETFSRDSYQVDVTAQ</sequence>
<dbReference type="InterPro" id="IPR020471">
    <property type="entry name" value="AKR"/>
</dbReference>
<comment type="similarity">
    <text evidence="1">Belongs to the aldo/keto reductase family.</text>
</comment>
<dbReference type="Proteomes" id="UP000319478">
    <property type="component" value="Unassembled WGS sequence"/>
</dbReference>
<dbReference type="PIRSF" id="PIRSF000097">
    <property type="entry name" value="AKR"/>
    <property type="match status" value="1"/>
</dbReference>
<organism evidence="6 7">
    <name type="scientific">Novacetimonas hansenii</name>
    <name type="common">Komagataeibacter hansenii</name>
    <dbReference type="NCBI Taxonomy" id="436"/>
    <lineage>
        <taxon>Bacteria</taxon>
        <taxon>Pseudomonadati</taxon>
        <taxon>Pseudomonadota</taxon>
        <taxon>Alphaproteobacteria</taxon>
        <taxon>Acetobacterales</taxon>
        <taxon>Acetobacteraceae</taxon>
        <taxon>Novacetimonas</taxon>
    </lineage>
</organism>
<keyword evidence="2" id="KW-0521">NADP</keyword>
<dbReference type="PROSITE" id="PS00063">
    <property type="entry name" value="ALDOKETO_REDUCTASE_3"/>
    <property type="match status" value="1"/>
</dbReference>
<proteinExistence type="inferred from homology"/>
<reference evidence="6 7" key="1">
    <citation type="submission" date="2019-06" db="EMBL/GenBank/DDBJ databases">
        <title>Whole genome shotgun sequence of Komagataeibacter hansenii NBRC 14820.</title>
        <authorList>
            <person name="Hosoyama A."/>
            <person name="Uohara A."/>
            <person name="Ohji S."/>
            <person name="Ichikawa N."/>
        </authorList>
    </citation>
    <scope>NUCLEOTIDE SEQUENCE [LARGE SCALE GENOMIC DNA]</scope>
    <source>
        <strain evidence="6 7">NBRC 14820</strain>
    </source>
</reference>
<feature type="region of interest" description="Disordered" evidence="4">
    <location>
        <begin position="276"/>
        <end position="299"/>
    </location>
</feature>
<dbReference type="PROSITE" id="PS00798">
    <property type="entry name" value="ALDOKETO_REDUCTASE_1"/>
    <property type="match status" value="1"/>
</dbReference>
<gene>
    <name evidence="6" type="ORF">GHA01_30220</name>
</gene>
<keyword evidence="7" id="KW-1185">Reference proteome</keyword>
<dbReference type="PANTHER" id="PTHR43827:SF3">
    <property type="entry name" value="NADP-DEPENDENT OXIDOREDUCTASE DOMAIN-CONTAINING PROTEIN"/>
    <property type="match status" value="1"/>
</dbReference>
<feature type="compositionally biased region" description="Polar residues" evidence="4">
    <location>
        <begin position="289"/>
        <end position="299"/>
    </location>
</feature>
<dbReference type="Pfam" id="PF00248">
    <property type="entry name" value="Aldo_ket_red"/>
    <property type="match status" value="1"/>
</dbReference>
<dbReference type="InterPro" id="IPR023210">
    <property type="entry name" value="NADP_OxRdtase_dom"/>
</dbReference>
<evidence type="ECO:0000259" key="5">
    <source>
        <dbReference type="Pfam" id="PF00248"/>
    </source>
</evidence>
<evidence type="ECO:0000256" key="4">
    <source>
        <dbReference type="SAM" id="MobiDB-lite"/>
    </source>
</evidence>
<accession>A0ABQ0SIT8</accession>
<feature type="domain" description="NADP-dependent oxidoreductase" evidence="5">
    <location>
        <begin position="27"/>
        <end position="275"/>
    </location>
</feature>
<protein>
    <submittedName>
        <fullName evidence="6">Oxidoreductase</fullName>
    </submittedName>
</protein>
<dbReference type="InterPro" id="IPR036812">
    <property type="entry name" value="NAD(P)_OxRdtase_dom_sf"/>
</dbReference>